<dbReference type="AlphaFoldDB" id="A0AAU7UG67"/>
<organism evidence="1">
    <name type="scientific">Deinococcus sonorensis KR-87</name>
    <dbReference type="NCBI Taxonomy" id="694439"/>
    <lineage>
        <taxon>Bacteria</taxon>
        <taxon>Thermotogati</taxon>
        <taxon>Deinococcota</taxon>
        <taxon>Deinococci</taxon>
        <taxon>Deinococcales</taxon>
        <taxon>Deinococcaceae</taxon>
        <taxon>Deinococcus</taxon>
    </lineage>
</organism>
<geneLocation type="plasmid" evidence="1">
    <name>pDson02</name>
</geneLocation>
<dbReference type="EMBL" id="CP158300">
    <property type="protein sequence ID" value="XBV87472.1"/>
    <property type="molecule type" value="Genomic_DNA"/>
</dbReference>
<keyword evidence="1" id="KW-0614">Plasmid</keyword>
<reference evidence="1" key="1">
    <citation type="submission" date="2024-06" db="EMBL/GenBank/DDBJ databases">
        <title>Draft Genome Sequence of Deinococcus sonorensis Type Strain KR-87, a Biofilm Producing Representative of the Genus Deinococcus.</title>
        <authorList>
            <person name="Boren L.S."/>
            <person name="Grosso R.A."/>
            <person name="Hugenberg-Cox A.N."/>
            <person name="Hill J.T.E."/>
            <person name="Albert C.M."/>
            <person name="Tuohy J.M."/>
        </authorList>
    </citation>
    <scope>NUCLEOTIDE SEQUENCE</scope>
    <source>
        <strain evidence="1">KR-87</strain>
        <plasmid evidence="1">pDson02</plasmid>
    </source>
</reference>
<dbReference type="RefSeq" id="WP_350245621.1">
    <property type="nucleotide sequence ID" value="NZ_CP158300.1"/>
</dbReference>
<dbReference type="KEGG" id="dsc:ABOD76_20705"/>
<evidence type="ECO:0000313" key="1">
    <source>
        <dbReference type="EMBL" id="XBV87472.1"/>
    </source>
</evidence>
<protein>
    <submittedName>
        <fullName evidence="1">Uncharacterized protein</fullName>
    </submittedName>
</protein>
<proteinExistence type="predicted"/>
<name>A0AAU7UG67_9DEIO</name>
<gene>
    <name evidence="1" type="ORF">ABOD76_20705</name>
</gene>
<sequence length="42" mass="4567">MTITDGGRRYRIVRPVVNTAQEAEAGLLQARERGTLSPLAAQ</sequence>
<accession>A0AAU7UG67</accession>